<dbReference type="STRING" id="447689.BA195_09940"/>
<keyword evidence="2" id="KW-0732">Signal</keyword>
<evidence type="ECO:0000256" key="1">
    <source>
        <dbReference type="PROSITE-ProRule" id="PRU00339"/>
    </source>
</evidence>
<dbReference type="PROSITE" id="PS50005">
    <property type="entry name" value="TPR"/>
    <property type="match status" value="1"/>
</dbReference>
<sequence length="431" mass="50223">MKTIKTLLIIVIFNLFYSCSTATNIEVTNETDYNKYLKNPINITEILAERELVFWENKIIKNPNQYPYLSKIADANMLLFSSKGTITYLLEAEKKLIEVNKKTNYNNSGNLRALARNYISQHRFKEALALVKKATVIGENLRGSQKMLFDIYLELGNTQKAFEFLAKIEDYADFDYLIRVSKWYDHKGNLSSAIRFMEKAMKKAEEANNKQLKIWSYTNLADFYGHDGQIKESYNLYLKALALDENNAYAKKGIAWIVYSNDQKPTEAKRILDMISTRHFSPDYYLLKAEIAEYQNDSISKNNNINSYLSTIKNNQYGVMYHQNLAKVYLDEYNNTAKALPLINEEIVNRPTPQSYDLLAWYYFKKKKIKKSLKIVDTYIANKTFEPEIQYHMAEIYKANGKISKAKKIRKELLKSSFELGPLMTKKILNI</sequence>
<dbReference type="Gene3D" id="1.25.40.10">
    <property type="entry name" value="Tetratricopeptide repeat domain"/>
    <property type="match status" value="3"/>
</dbReference>
<organism evidence="3 4">
    <name type="scientific">Tenacibaculum soleae</name>
    <dbReference type="NCBI Taxonomy" id="447689"/>
    <lineage>
        <taxon>Bacteria</taxon>
        <taxon>Pseudomonadati</taxon>
        <taxon>Bacteroidota</taxon>
        <taxon>Flavobacteriia</taxon>
        <taxon>Flavobacteriales</taxon>
        <taxon>Flavobacteriaceae</taxon>
        <taxon>Tenacibaculum</taxon>
    </lineage>
</organism>
<evidence type="ECO:0000313" key="3">
    <source>
        <dbReference type="EMBL" id="OCK42488.1"/>
    </source>
</evidence>
<dbReference type="PROSITE" id="PS51257">
    <property type="entry name" value="PROKAR_LIPOPROTEIN"/>
    <property type="match status" value="1"/>
</dbReference>
<dbReference type="SUPFAM" id="SSF48452">
    <property type="entry name" value="TPR-like"/>
    <property type="match status" value="2"/>
</dbReference>
<dbReference type="Proteomes" id="UP000093186">
    <property type="component" value="Unassembled WGS sequence"/>
</dbReference>
<comment type="caution">
    <text evidence="3">The sequence shown here is derived from an EMBL/GenBank/DDBJ whole genome shotgun (WGS) entry which is preliminary data.</text>
</comment>
<keyword evidence="1" id="KW-0802">TPR repeat</keyword>
<name>A0A1B9XY43_9FLAO</name>
<dbReference type="InterPro" id="IPR019734">
    <property type="entry name" value="TPR_rpt"/>
</dbReference>
<accession>A0A1B9XY43</accession>
<dbReference type="Pfam" id="PF13181">
    <property type="entry name" value="TPR_8"/>
    <property type="match status" value="1"/>
</dbReference>
<dbReference type="RefSeq" id="WP_068705078.1">
    <property type="nucleotide sequence ID" value="NZ_MAKX01000013.1"/>
</dbReference>
<proteinExistence type="predicted"/>
<keyword evidence="4" id="KW-1185">Reference proteome</keyword>
<gene>
    <name evidence="3" type="ORF">BA195_09940</name>
</gene>
<dbReference type="AlphaFoldDB" id="A0A1B9XY43"/>
<dbReference type="InterPro" id="IPR011990">
    <property type="entry name" value="TPR-like_helical_dom_sf"/>
</dbReference>
<dbReference type="EMBL" id="MAKX01000013">
    <property type="protein sequence ID" value="OCK42488.1"/>
    <property type="molecule type" value="Genomic_DNA"/>
</dbReference>
<reference evidence="3 4" key="1">
    <citation type="submission" date="2016-06" db="EMBL/GenBank/DDBJ databases">
        <title>Draft Genome Sequence of Tenacibaculum soleae UCD-KL19.</title>
        <authorList>
            <person name="Eisen J.A."/>
            <person name="Coil D.A."/>
            <person name="Lujan K.M."/>
        </authorList>
    </citation>
    <scope>NUCLEOTIDE SEQUENCE [LARGE SCALE GENOMIC DNA]</scope>
    <source>
        <strain evidence="3 4">UCD-KL19</strain>
    </source>
</reference>
<evidence type="ECO:0000313" key="4">
    <source>
        <dbReference type="Proteomes" id="UP000093186"/>
    </source>
</evidence>
<feature type="signal peptide" evidence="2">
    <location>
        <begin position="1"/>
        <end position="22"/>
    </location>
</feature>
<protein>
    <submittedName>
        <fullName evidence="3">Cell surface protein</fullName>
    </submittedName>
</protein>
<feature type="chain" id="PRO_5008639896" evidence="2">
    <location>
        <begin position="23"/>
        <end position="431"/>
    </location>
</feature>
<feature type="repeat" description="TPR" evidence="1">
    <location>
        <begin position="214"/>
        <end position="247"/>
    </location>
</feature>
<evidence type="ECO:0000256" key="2">
    <source>
        <dbReference type="SAM" id="SignalP"/>
    </source>
</evidence>